<feature type="compositionally biased region" description="Basic and acidic residues" evidence="1">
    <location>
        <begin position="765"/>
        <end position="800"/>
    </location>
</feature>
<protein>
    <submittedName>
        <fullName evidence="2">Uncharacterized protein</fullName>
    </submittedName>
</protein>
<dbReference type="EMBL" id="KV878897">
    <property type="protein sequence ID" value="OJJ84259.1"/>
    <property type="molecule type" value="Genomic_DNA"/>
</dbReference>
<dbReference type="GeneID" id="34458998"/>
<feature type="compositionally biased region" description="Polar residues" evidence="1">
    <location>
        <begin position="884"/>
        <end position="904"/>
    </location>
</feature>
<feature type="compositionally biased region" description="Basic and acidic residues" evidence="1">
    <location>
        <begin position="809"/>
        <end position="819"/>
    </location>
</feature>
<dbReference type="GO" id="GO:0032982">
    <property type="term" value="C:myosin filament"/>
    <property type="evidence" value="ECO:0007669"/>
    <property type="project" value="TreeGrafter"/>
</dbReference>
<sequence>MQNRLIPLVREVERVVTASYVPSLQDLYSIVCNVSFSVISSWSSCKPCQVAALVDVLVDGLSYSNVALELISVFAPIAAFRDALLERYPAILDQLLQKAVEPEDSKYLSTCTALLSSPLPSGFTAPARLAGLITKLVHRMAECPNADAIRPINKLLTGLKTSPGILYDIPVETMSTLQGELIKTLRNMDDHMGNLLCLSTFACIASSQKLDNEHEHGPQPPSWLNHVRHFFGPKRGLKTLDLVVLRVILACSANCNNLTPSEAAESVRLAIAVCDTVESEQKQVWISGNASKIAKLCEKVTRDGIDYEVQIMGVMFLISLLPTNTLPPQILALGLQGLLSKDSLQVMEAIPFGLIPRLVKTNAISSGKSAIHDSFNYVLSALKSPSPEMVTIQIATLILSGLQSSELHLSPAVIEASLALVRDSMGELIESFPRSPRQSQCNESKTCYAVLSTAENRLLIDLFDLYCRASMSQNVDYGGASRVEAGIISKFTAQVKNTTCESKCLLATVKPSDARDKFSYLEPRQVSSNPRRDWKAEVSDTLMSSTRASHDGLMKKVEEVCRDLEHRCYNSETPLRVIEEERDKASSEAEQLLQKNSELETRLQQAFSTISDLQQNMSYLEGHAEAASTRVEELSTSLAAAQRELEHQRRDYEESSQGEKEKARTKELDFMATLTEKEDLLEELQVENYEQRAENEELRKTLDLVSKDNGTTLETVASLRKETSRLEGLSVSNQRLVAQRHEEISRLVASKEHMSSEMESLQQKLESEISESNRLRNTLRDAEEHFRSETDALGKQHEMQLSEASAENAKQREDNKALHESMQAAASNAAAELQTKDKQIRHLERKIQSLRDERASKAREFSVAQEHIGRLMTVMGFKPDSTETKASSKQQRSRSTLEPTQITPMQRAINPDDDGTPTQTDHLFSDSFASETPNPNGRSPKRPRANSIPLDLTPAPRNRNHDPTPNALPSRSRTSLPQRKRRPLRDVDENSQAASQRTPRPSQGQSQFPESQVDINRNKLQELDLDMEVEFTKDFLFTSTSPSDAIDPGSP</sequence>
<dbReference type="PANTHER" id="PTHR45615">
    <property type="entry name" value="MYOSIN HEAVY CHAIN, NON-MUSCLE"/>
    <property type="match status" value="1"/>
</dbReference>
<evidence type="ECO:0000313" key="3">
    <source>
        <dbReference type="Proteomes" id="UP000184300"/>
    </source>
</evidence>
<organism evidence="2 3">
    <name type="scientific">Aspergillus glaucus CBS 516.65</name>
    <dbReference type="NCBI Taxonomy" id="1160497"/>
    <lineage>
        <taxon>Eukaryota</taxon>
        <taxon>Fungi</taxon>
        <taxon>Dikarya</taxon>
        <taxon>Ascomycota</taxon>
        <taxon>Pezizomycotina</taxon>
        <taxon>Eurotiomycetes</taxon>
        <taxon>Eurotiomycetidae</taxon>
        <taxon>Eurotiales</taxon>
        <taxon>Aspergillaceae</taxon>
        <taxon>Aspergillus</taxon>
        <taxon>Aspergillus subgen. Aspergillus</taxon>
    </lineage>
</organism>
<dbReference type="GO" id="GO:0016460">
    <property type="term" value="C:myosin II complex"/>
    <property type="evidence" value="ECO:0007669"/>
    <property type="project" value="TreeGrafter"/>
</dbReference>
<feature type="region of interest" description="Disordered" evidence="1">
    <location>
        <begin position="874"/>
        <end position="1019"/>
    </location>
</feature>
<feature type="region of interest" description="Disordered" evidence="1">
    <location>
        <begin position="750"/>
        <end position="838"/>
    </location>
</feature>
<name>A0A1L9VK10_ASPGL</name>
<dbReference type="GO" id="GO:0005737">
    <property type="term" value="C:cytoplasm"/>
    <property type="evidence" value="ECO:0007669"/>
    <property type="project" value="TreeGrafter"/>
</dbReference>
<feature type="region of interest" description="Disordered" evidence="1">
    <location>
        <begin position="644"/>
        <end position="664"/>
    </location>
</feature>
<dbReference type="PANTHER" id="PTHR45615:SF40">
    <property type="entry name" value="MYOSIN HEAVY CHAIN, NON-MUSCLE"/>
    <property type="match status" value="1"/>
</dbReference>
<keyword evidence="3" id="KW-1185">Reference proteome</keyword>
<proteinExistence type="predicted"/>
<reference evidence="3" key="1">
    <citation type="journal article" date="2017" name="Genome Biol.">
        <title>Comparative genomics reveals high biological diversity and specific adaptations in the industrially and medically important fungal genus Aspergillus.</title>
        <authorList>
            <person name="de Vries R.P."/>
            <person name="Riley R."/>
            <person name="Wiebenga A."/>
            <person name="Aguilar-Osorio G."/>
            <person name="Amillis S."/>
            <person name="Uchima C.A."/>
            <person name="Anderluh G."/>
            <person name="Asadollahi M."/>
            <person name="Askin M."/>
            <person name="Barry K."/>
            <person name="Battaglia E."/>
            <person name="Bayram O."/>
            <person name="Benocci T."/>
            <person name="Braus-Stromeyer S.A."/>
            <person name="Caldana C."/>
            <person name="Canovas D."/>
            <person name="Cerqueira G.C."/>
            <person name="Chen F."/>
            <person name="Chen W."/>
            <person name="Choi C."/>
            <person name="Clum A."/>
            <person name="Dos Santos R.A."/>
            <person name="Damasio A.R."/>
            <person name="Diallinas G."/>
            <person name="Emri T."/>
            <person name="Fekete E."/>
            <person name="Flipphi M."/>
            <person name="Freyberg S."/>
            <person name="Gallo A."/>
            <person name="Gournas C."/>
            <person name="Habgood R."/>
            <person name="Hainaut M."/>
            <person name="Harispe M.L."/>
            <person name="Henrissat B."/>
            <person name="Hilden K.S."/>
            <person name="Hope R."/>
            <person name="Hossain A."/>
            <person name="Karabika E."/>
            <person name="Karaffa L."/>
            <person name="Karanyi Z."/>
            <person name="Krasevec N."/>
            <person name="Kuo A."/>
            <person name="Kusch H."/>
            <person name="LaButti K."/>
            <person name="Lagendijk E.L."/>
            <person name="Lapidus A."/>
            <person name="Levasseur A."/>
            <person name="Lindquist E."/>
            <person name="Lipzen A."/>
            <person name="Logrieco A.F."/>
            <person name="MacCabe A."/>
            <person name="Maekelae M.R."/>
            <person name="Malavazi I."/>
            <person name="Melin P."/>
            <person name="Meyer V."/>
            <person name="Mielnichuk N."/>
            <person name="Miskei M."/>
            <person name="Molnar A.P."/>
            <person name="Mule G."/>
            <person name="Ngan C.Y."/>
            <person name="Orejas M."/>
            <person name="Orosz E."/>
            <person name="Ouedraogo J.P."/>
            <person name="Overkamp K.M."/>
            <person name="Park H.-S."/>
            <person name="Perrone G."/>
            <person name="Piumi F."/>
            <person name="Punt P.J."/>
            <person name="Ram A.F."/>
            <person name="Ramon A."/>
            <person name="Rauscher S."/>
            <person name="Record E."/>
            <person name="Riano-Pachon D.M."/>
            <person name="Robert V."/>
            <person name="Roehrig J."/>
            <person name="Ruller R."/>
            <person name="Salamov A."/>
            <person name="Salih N.S."/>
            <person name="Samson R.A."/>
            <person name="Sandor E."/>
            <person name="Sanguinetti M."/>
            <person name="Schuetze T."/>
            <person name="Sepcic K."/>
            <person name="Shelest E."/>
            <person name="Sherlock G."/>
            <person name="Sophianopoulou V."/>
            <person name="Squina F.M."/>
            <person name="Sun H."/>
            <person name="Susca A."/>
            <person name="Todd R.B."/>
            <person name="Tsang A."/>
            <person name="Unkles S.E."/>
            <person name="van de Wiele N."/>
            <person name="van Rossen-Uffink D."/>
            <person name="Oliveira J.V."/>
            <person name="Vesth T.C."/>
            <person name="Visser J."/>
            <person name="Yu J.-H."/>
            <person name="Zhou M."/>
            <person name="Andersen M.R."/>
            <person name="Archer D.B."/>
            <person name="Baker S.E."/>
            <person name="Benoit I."/>
            <person name="Brakhage A.A."/>
            <person name="Braus G.H."/>
            <person name="Fischer R."/>
            <person name="Frisvad J.C."/>
            <person name="Goldman G.H."/>
            <person name="Houbraken J."/>
            <person name="Oakley B."/>
            <person name="Pocsi I."/>
            <person name="Scazzocchio C."/>
            <person name="Seiboth B."/>
            <person name="vanKuyk P.A."/>
            <person name="Wortman J."/>
            <person name="Dyer P.S."/>
            <person name="Grigoriev I.V."/>
        </authorList>
    </citation>
    <scope>NUCLEOTIDE SEQUENCE [LARGE SCALE GENOMIC DNA]</scope>
    <source>
        <strain evidence="3">CBS 516.65</strain>
    </source>
</reference>
<evidence type="ECO:0000313" key="2">
    <source>
        <dbReference type="EMBL" id="OJJ84259.1"/>
    </source>
</evidence>
<dbReference type="RefSeq" id="XP_022400957.1">
    <property type="nucleotide sequence ID" value="XM_022542737.1"/>
</dbReference>
<dbReference type="GO" id="GO:0000146">
    <property type="term" value="F:microfilament motor activity"/>
    <property type="evidence" value="ECO:0007669"/>
    <property type="project" value="TreeGrafter"/>
</dbReference>
<dbReference type="Proteomes" id="UP000184300">
    <property type="component" value="Unassembled WGS sequence"/>
</dbReference>
<dbReference type="GO" id="GO:0051015">
    <property type="term" value="F:actin filament binding"/>
    <property type="evidence" value="ECO:0007669"/>
    <property type="project" value="TreeGrafter"/>
</dbReference>
<dbReference type="OrthoDB" id="5332870at2759"/>
<accession>A0A1L9VK10</accession>
<feature type="compositionally biased region" description="Polar residues" evidence="1">
    <location>
        <begin position="916"/>
        <end position="937"/>
    </location>
</feature>
<gene>
    <name evidence="2" type="ORF">ASPGLDRAFT_171375</name>
</gene>
<dbReference type="STRING" id="1160497.A0A1L9VK10"/>
<dbReference type="VEuPathDB" id="FungiDB:ASPGLDRAFT_171375"/>
<dbReference type="AlphaFoldDB" id="A0A1L9VK10"/>
<feature type="compositionally biased region" description="Polar residues" evidence="1">
    <location>
        <begin position="990"/>
        <end position="1015"/>
    </location>
</feature>
<feature type="compositionally biased region" description="Polar residues" evidence="1">
    <location>
        <begin position="967"/>
        <end position="977"/>
    </location>
</feature>
<evidence type="ECO:0000256" key="1">
    <source>
        <dbReference type="SAM" id="MobiDB-lite"/>
    </source>
</evidence>